<protein>
    <submittedName>
        <fullName evidence="1">Uncharacterized protein</fullName>
    </submittedName>
</protein>
<comment type="caution">
    <text evidence="1">The sequence shown here is derived from an EMBL/GenBank/DDBJ whole genome shotgun (WGS) entry which is preliminary data.</text>
</comment>
<dbReference type="OrthoDB" id="512193at2759"/>
<keyword evidence="2" id="KW-1185">Reference proteome</keyword>
<reference evidence="1" key="1">
    <citation type="journal article" date="2019" name="Plant J.">
        <title>Chlorella vulgaris genome assembly and annotation reveals the molecular basis for metabolic acclimation to high light conditions.</title>
        <authorList>
            <person name="Cecchin M."/>
            <person name="Marcolungo L."/>
            <person name="Rossato M."/>
            <person name="Girolomoni L."/>
            <person name="Cosentino E."/>
            <person name="Cuine S."/>
            <person name="Li-Beisson Y."/>
            <person name="Delledonne M."/>
            <person name="Ballottari M."/>
        </authorList>
    </citation>
    <scope>NUCLEOTIDE SEQUENCE</scope>
    <source>
        <strain evidence="1">211/11P</strain>
    </source>
</reference>
<dbReference type="AlphaFoldDB" id="A0A9D4TXE7"/>
<organism evidence="1 2">
    <name type="scientific">Chlorella vulgaris</name>
    <name type="common">Green alga</name>
    <dbReference type="NCBI Taxonomy" id="3077"/>
    <lineage>
        <taxon>Eukaryota</taxon>
        <taxon>Viridiplantae</taxon>
        <taxon>Chlorophyta</taxon>
        <taxon>core chlorophytes</taxon>
        <taxon>Trebouxiophyceae</taxon>
        <taxon>Chlorellales</taxon>
        <taxon>Chlorellaceae</taxon>
        <taxon>Chlorella clade</taxon>
        <taxon>Chlorella</taxon>
    </lineage>
</organism>
<evidence type="ECO:0000313" key="1">
    <source>
        <dbReference type="EMBL" id="KAI3437555.1"/>
    </source>
</evidence>
<name>A0A9D4TXE7_CHLVU</name>
<proteinExistence type="predicted"/>
<gene>
    <name evidence="1" type="ORF">D9Q98_000008</name>
</gene>
<sequence length="409" mass="44118">MQFESAAAERMFLESFHTQRVTQDRIFAVTQAAIALLLALRIPSNAIPAVRLLFWGTHAISATVLGLSSADKASYARLRPYLLSAARVFYNLLCPQLVWQLAAQSSAQGGSRDSWPAFFLLWVTWSRWGSQLLTQVGYLLPFNIEAVLTPFGALLDMLNNQRLCRLLTVVQAQQRPFYRTAFAWVATRLAVPFEMFFATAPRDGCLSADWSAGSGGDTGSSAGSELAGSACAWNLCTAAVASGRGGGGGACGGGGSLAVAGSELQQAADEVAACYCESVFSMSQLLLTLVLPLAAVGYAEARQRWLYAAGAQSTLQHQQQHQQRQQRQSPLHRLHHGPEEGAGWSLCFGAMRLYALLALVQLRVFLSLRFGMWQPHTWACSSCTPHTQAADTSWLPTASASGAADHGEL</sequence>
<dbReference type="EMBL" id="SIDB01000001">
    <property type="protein sequence ID" value="KAI3437555.1"/>
    <property type="molecule type" value="Genomic_DNA"/>
</dbReference>
<dbReference type="Proteomes" id="UP001055712">
    <property type="component" value="Unassembled WGS sequence"/>
</dbReference>
<accession>A0A9D4TXE7</accession>
<evidence type="ECO:0000313" key="2">
    <source>
        <dbReference type="Proteomes" id="UP001055712"/>
    </source>
</evidence>
<reference evidence="1" key="2">
    <citation type="submission" date="2020-11" db="EMBL/GenBank/DDBJ databases">
        <authorList>
            <person name="Cecchin M."/>
            <person name="Marcolungo L."/>
            <person name="Rossato M."/>
            <person name="Girolomoni L."/>
            <person name="Cosentino E."/>
            <person name="Cuine S."/>
            <person name="Li-Beisson Y."/>
            <person name="Delledonne M."/>
            <person name="Ballottari M."/>
        </authorList>
    </citation>
    <scope>NUCLEOTIDE SEQUENCE</scope>
    <source>
        <strain evidence="1">211/11P</strain>
        <tissue evidence="1">Whole cell</tissue>
    </source>
</reference>